<protein>
    <submittedName>
        <fullName evidence="1">Uncharacterized protein</fullName>
    </submittedName>
</protein>
<proteinExistence type="predicted"/>
<dbReference type="EMBL" id="JANIIK010000048">
    <property type="protein sequence ID" value="KAJ3599202.1"/>
    <property type="molecule type" value="Genomic_DNA"/>
</dbReference>
<evidence type="ECO:0000313" key="2">
    <source>
        <dbReference type="Proteomes" id="UP001148018"/>
    </source>
</evidence>
<gene>
    <name evidence="1" type="ORF">NHX12_033165</name>
</gene>
<reference evidence="1" key="1">
    <citation type="submission" date="2022-07" db="EMBL/GenBank/DDBJ databases">
        <title>Chromosome-level genome of Muraenolepis orangiensis.</title>
        <authorList>
            <person name="Kim J."/>
        </authorList>
    </citation>
    <scope>NUCLEOTIDE SEQUENCE</scope>
    <source>
        <strain evidence="1">KU_S4_2022</strain>
        <tissue evidence="1">Muscle</tissue>
    </source>
</reference>
<dbReference type="Proteomes" id="UP001148018">
    <property type="component" value="Unassembled WGS sequence"/>
</dbReference>
<evidence type="ECO:0000313" key="1">
    <source>
        <dbReference type="EMBL" id="KAJ3599202.1"/>
    </source>
</evidence>
<dbReference type="OrthoDB" id="8963439at2759"/>
<comment type="caution">
    <text evidence="1">The sequence shown here is derived from an EMBL/GenBank/DDBJ whole genome shotgun (WGS) entry which is preliminary data.</text>
</comment>
<sequence length="78" mass="8844">MSHHIVLRLCCAQTDEKANNFECLTEERSLKGTRLVVDYAIDFRTRARLIDAAAQCNVFLVGLADYIKDELVSIDLPM</sequence>
<keyword evidence="2" id="KW-1185">Reference proteome</keyword>
<accession>A0A9Q0IG26</accession>
<dbReference type="AlphaFoldDB" id="A0A9Q0IG26"/>
<organism evidence="1 2">
    <name type="scientific">Muraenolepis orangiensis</name>
    <name type="common">Patagonian moray cod</name>
    <dbReference type="NCBI Taxonomy" id="630683"/>
    <lineage>
        <taxon>Eukaryota</taxon>
        <taxon>Metazoa</taxon>
        <taxon>Chordata</taxon>
        <taxon>Craniata</taxon>
        <taxon>Vertebrata</taxon>
        <taxon>Euteleostomi</taxon>
        <taxon>Actinopterygii</taxon>
        <taxon>Neopterygii</taxon>
        <taxon>Teleostei</taxon>
        <taxon>Neoteleostei</taxon>
        <taxon>Acanthomorphata</taxon>
        <taxon>Zeiogadaria</taxon>
        <taxon>Gadariae</taxon>
        <taxon>Gadiformes</taxon>
        <taxon>Muraenolepidoidei</taxon>
        <taxon>Muraenolepididae</taxon>
        <taxon>Muraenolepis</taxon>
    </lineage>
</organism>
<name>A0A9Q0IG26_9TELE</name>